<protein>
    <submittedName>
        <fullName evidence="2">Uncharacterized protein</fullName>
    </submittedName>
</protein>
<keyword evidence="1" id="KW-1133">Transmembrane helix</keyword>
<accession>A0AA97I0R8</accession>
<sequence>MTHAQLYAAPRLSAKQISISIIMGVILWFAAALLLRFLGQADLLEQGNMALLYALVIPGTVPFVYLIRMVASIQSGQLGPALAIATAAAALCDGMALTWLPQLYGETVEIVAISGASILWGAGVAIALGFLLDRRAN</sequence>
<dbReference type="Proteomes" id="UP001302429">
    <property type="component" value="Chromosome"/>
</dbReference>
<organism evidence="2 3">
    <name type="scientific">Alterisphingorhabdus coralli</name>
    <dbReference type="NCBI Taxonomy" id="3071408"/>
    <lineage>
        <taxon>Bacteria</taxon>
        <taxon>Pseudomonadati</taxon>
        <taxon>Pseudomonadota</taxon>
        <taxon>Alphaproteobacteria</taxon>
        <taxon>Sphingomonadales</taxon>
        <taxon>Sphingomonadaceae</taxon>
        <taxon>Alterisphingorhabdus (ex Yan et al. 2024)</taxon>
    </lineage>
</organism>
<dbReference type="EMBL" id="CP136594">
    <property type="protein sequence ID" value="WOE74490.1"/>
    <property type="molecule type" value="Genomic_DNA"/>
</dbReference>
<gene>
    <name evidence="2" type="ORF">RB602_11610</name>
</gene>
<reference evidence="2 3" key="1">
    <citation type="submission" date="2023-10" db="EMBL/GenBank/DDBJ databases">
        <title>Complete genome sequence of a Sphingomonadaceae bacterium.</title>
        <authorList>
            <person name="Yan C."/>
        </authorList>
    </citation>
    <scope>NUCLEOTIDE SEQUENCE [LARGE SCALE GENOMIC DNA]</scope>
    <source>
        <strain evidence="2 3">SCSIO 66989</strain>
    </source>
</reference>
<feature type="transmembrane region" description="Helical" evidence="1">
    <location>
        <begin position="21"/>
        <end position="38"/>
    </location>
</feature>
<keyword evidence="1" id="KW-0472">Membrane</keyword>
<dbReference type="KEGG" id="acoa:RB602_11610"/>
<feature type="transmembrane region" description="Helical" evidence="1">
    <location>
        <begin position="50"/>
        <end position="70"/>
    </location>
</feature>
<keyword evidence="3" id="KW-1185">Reference proteome</keyword>
<proteinExistence type="predicted"/>
<keyword evidence="1" id="KW-0812">Transmembrane</keyword>
<feature type="transmembrane region" description="Helical" evidence="1">
    <location>
        <begin position="82"/>
        <end position="104"/>
    </location>
</feature>
<evidence type="ECO:0000256" key="1">
    <source>
        <dbReference type="SAM" id="Phobius"/>
    </source>
</evidence>
<name>A0AA97I0R8_9SPHN</name>
<feature type="transmembrane region" description="Helical" evidence="1">
    <location>
        <begin position="110"/>
        <end position="132"/>
    </location>
</feature>
<dbReference type="AlphaFoldDB" id="A0AA97I0R8"/>
<evidence type="ECO:0000313" key="2">
    <source>
        <dbReference type="EMBL" id="WOE74490.1"/>
    </source>
</evidence>
<dbReference type="RefSeq" id="WP_317080744.1">
    <property type="nucleotide sequence ID" value="NZ_CP136594.1"/>
</dbReference>
<evidence type="ECO:0000313" key="3">
    <source>
        <dbReference type="Proteomes" id="UP001302429"/>
    </source>
</evidence>